<dbReference type="Proteomes" id="UP000317484">
    <property type="component" value="Unassembled WGS sequence"/>
</dbReference>
<dbReference type="RefSeq" id="WP_142461190.1">
    <property type="nucleotide sequence ID" value="NZ_FXTJ01000019.1"/>
</dbReference>
<accession>A0A521FUC8</accession>
<dbReference type="EMBL" id="FXTJ01000019">
    <property type="protein sequence ID" value="SMO99777.1"/>
    <property type="molecule type" value="Genomic_DNA"/>
</dbReference>
<protein>
    <submittedName>
        <fullName evidence="2">Uncharacterized protein</fullName>
    </submittedName>
</protein>
<keyword evidence="3" id="KW-1185">Reference proteome</keyword>
<organism evidence="2 3">
    <name type="scientific">Geodermatophilus aquaeductus</name>
    <dbReference type="NCBI Taxonomy" id="1564161"/>
    <lineage>
        <taxon>Bacteria</taxon>
        <taxon>Bacillati</taxon>
        <taxon>Actinomycetota</taxon>
        <taxon>Actinomycetes</taxon>
        <taxon>Geodermatophilales</taxon>
        <taxon>Geodermatophilaceae</taxon>
        <taxon>Geodermatophilus</taxon>
    </lineage>
</organism>
<feature type="region of interest" description="Disordered" evidence="1">
    <location>
        <begin position="155"/>
        <end position="176"/>
    </location>
</feature>
<evidence type="ECO:0000313" key="3">
    <source>
        <dbReference type="Proteomes" id="UP000317484"/>
    </source>
</evidence>
<evidence type="ECO:0000256" key="1">
    <source>
        <dbReference type="SAM" id="MobiDB-lite"/>
    </source>
</evidence>
<sequence length="208" mass="22949">MAYRSGELRLGDPGAGRLRVTGDGYAAAGELVTLIVSPDVQRFLGMSDDEVARASEIDRRYREALRRTYAGQAWRPPHLDPAALPARQEVERQVERLLGAERTARLHRLSWRVRGGDALLDEDVAGVLRLTEEQRRQVATVAEENEREYTRVLAESSAVRGREGQRTGDSAGFADRVADADEAGSARLLALLTPGQQEQFTRLKADPG</sequence>
<reference evidence="2 3" key="1">
    <citation type="submission" date="2017-05" db="EMBL/GenBank/DDBJ databases">
        <authorList>
            <person name="Varghese N."/>
            <person name="Submissions S."/>
        </authorList>
    </citation>
    <scope>NUCLEOTIDE SEQUENCE [LARGE SCALE GENOMIC DNA]</scope>
    <source>
        <strain evidence="2 3">DSM 46834</strain>
    </source>
</reference>
<gene>
    <name evidence="2" type="ORF">SAMN06273567_1198</name>
</gene>
<dbReference type="AlphaFoldDB" id="A0A521FUC8"/>
<evidence type="ECO:0000313" key="2">
    <source>
        <dbReference type="EMBL" id="SMO99777.1"/>
    </source>
</evidence>
<name>A0A521FUC8_9ACTN</name>
<proteinExistence type="predicted"/>